<dbReference type="InterPro" id="IPR045509">
    <property type="entry name" value="HD_assoc_2"/>
</dbReference>
<dbReference type="Pfam" id="PF01966">
    <property type="entry name" value="HD"/>
    <property type="match status" value="1"/>
</dbReference>
<keyword evidence="3" id="KW-1185">Reference proteome</keyword>
<dbReference type="Proteomes" id="UP000198790">
    <property type="component" value="Unassembled WGS sequence"/>
</dbReference>
<dbReference type="InterPro" id="IPR006674">
    <property type="entry name" value="HD_domain"/>
</dbReference>
<evidence type="ECO:0000259" key="1">
    <source>
        <dbReference type="PROSITE" id="PS51831"/>
    </source>
</evidence>
<evidence type="ECO:0000313" key="3">
    <source>
        <dbReference type="Proteomes" id="UP000198790"/>
    </source>
</evidence>
<dbReference type="PROSITE" id="PS51831">
    <property type="entry name" value="HD"/>
    <property type="match status" value="1"/>
</dbReference>
<sequence>MSQTKKASLKSQKILNDPVYGFITIPSELIFTIIDHPYFQRLRRIKQLGLTDFVYPGALHTRFHHAIGAMHLMSITLDNLRIKGTEITDEEYEAALIAILLHDIGHGPFSHALEYSLLKGVPHEELSLLIIELLNQEFGGKLDLPLRIFKNKYERKFFHQLVSSQLDIDRLDYLQRDCFFTGVSEGTIGADRIIKMMDVKNDQVVIEEKGIYSIENFLSARRLMYWQVYLHKTTVSAEKMLIKLIQRAKFLRQSGDHFTVTEEFDFFLKNDPTLSDFRTNPDLLRLFLEMDDLDIWGAVKLWKNHPDYVLRNISQMFLTRNLFKINLTNEPFSPEEIAHLKEKTIAKLQIPSEDLDYFFSHGAVSNYGYLAKDRINILTKKGKVIDVAQAADLPNIKVMSKIVEKHYVCKAKSLNLNY</sequence>
<organism evidence="2 3">
    <name type="scientific">Algoriphagus aquimarinus</name>
    <dbReference type="NCBI Taxonomy" id="237018"/>
    <lineage>
        <taxon>Bacteria</taxon>
        <taxon>Pseudomonadati</taxon>
        <taxon>Bacteroidota</taxon>
        <taxon>Cytophagia</taxon>
        <taxon>Cytophagales</taxon>
        <taxon>Cyclobacteriaceae</taxon>
        <taxon>Algoriphagus</taxon>
    </lineage>
</organism>
<dbReference type="CDD" id="cd00077">
    <property type="entry name" value="HDc"/>
    <property type="match status" value="1"/>
</dbReference>
<dbReference type="Pfam" id="PF19276">
    <property type="entry name" value="HD_assoc_2"/>
    <property type="match status" value="1"/>
</dbReference>
<dbReference type="GO" id="GO:0008832">
    <property type="term" value="F:dGTPase activity"/>
    <property type="evidence" value="ECO:0007669"/>
    <property type="project" value="TreeGrafter"/>
</dbReference>
<gene>
    <name evidence="2" type="ORF">SAMN04489723_11673</name>
</gene>
<dbReference type="GO" id="GO:0006203">
    <property type="term" value="P:dGTP catabolic process"/>
    <property type="evidence" value="ECO:0007669"/>
    <property type="project" value="TreeGrafter"/>
</dbReference>
<accession>A0A1I1BWS6</accession>
<dbReference type="EMBL" id="FOKK01000016">
    <property type="protein sequence ID" value="SFB52773.1"/>
    <property type="molecule type" value="Genomic_DNA"/>
</dbReference>
<protein>
    <recommendedName>
        <fullName evidence="1">HD domain-containing protein</fullName>
    </recommendedName>
</protein>
<evidence type="ECO:0000313" key="2">
    <source>
        <dbReference type="EMBL" id="SFB52773.1"/>
    </source>
</evidence>
<reference evidence="2 3" key="1">
    <citation type="submission" date="2016-10" db="EMBL/GenBank/DDBJ databases">
        <authorList>
            <person name="de Groot N.N."/>
        </authorList>
    </citation>
    <scope>NUCLEOTIDE SEQUENCE [LARGE SCALE GENOMIC DNA]</scope>
    <source>
        <strain evidence="2 3">DSM 23399</strain>
    </source>
</reference>
<dbReference type="InterPro" id="IPR003607">
    <property type="entry name" value="HD/PDEase_dom"/>
</dbReference>
<dbReference type="Gene3D" id="1.10.3210.10">
    <property type="entry name" value="Hypothetical protein af1432"/>
    <property type="match status" value="1"/>
</dbReference>
<dbReference type="PANTHER" id="PTHR11373">
    <property type="entry name" value="DEOXYNUCLEOSIDE TRIPHOSPHATE TRIPHOSPHOHYDROLASE"/>
    <property type="match status" value="1"/>
</dbReference>
<name>A0A1I1BWS6_9BACT</name>
<feature type="domain" description="HD" evidence="1">
    <location>
        <begin position="62"/>
        <end position="174"/>
    </location>
</feature>
<dbReference type="PANTHER" id="PTHR11373:SF4">
    <property type="entry name" value="DEOXYNUCLEOSIDE TRIPHOSPHATE TRIPHOSPHOHYDROLASE SAMHD1"/>
    <property type="match status" value="1"/>
</dbReference>
<dbReference type="SUPFAM" id="SSF109604">
    <property type="entry name" value="HD-domain/PDEase-like"/>
    <property type="match status" value="1"/>
</dbReference>
<dbReference type="STRING" id="237018.SAMN04489723_11673"/>
<proteinExistence type="predicted"/>
<dbReference type="InterPro" id="IPR050135">
    <property type="entry name" value="dGTPase-like"/>
</dbReference>
<dbReference type="AlphaFoldDB" id="A0A1I1BWS6"/>
<dbReference type="SMART" id="SM00471">
    <property type="entry name" value="HDc"/>
    <property type="match status" value="1"/>
</dbReference>